<dbReference type="RefSeq" id="WP_013597346.1">
    <property type="nucleotide sequence ID" value="NC_015144.1"/>
</dbReference>
<feature type="transmembrane region" description="Helical" evidence="1">
    <location>
        <begin position="166"/>
        <end position="189"/>
    </location>
</feature>
<protein>
    <recommendedName>
        <fullName evidence="5">Lipoprotein</fullName>
    </recommendedName>
</protein>
<keyword evidence="1" id="KW-0472">Membrane</keyword>
<dbReference type="KEGG" id="wvi:Weevi_0232"/>
<evidence type="ECO:0008006" key="5">
    <source>
        <dbReference type="Google" id="ProtNLM"/>
    </source>
</evidence>
<dbReference type="Proteomes" id="UP000008641">
    <property type="component" value="Chromosome"/>
</dbReference>
<evidence type="ECO:0000256" key="1">
    <source>
        <dbReference type="SAM" id="Phobius"/>
    </source>
</evidence>
<keyword evidence="2" id="KW-0732">Signal</keyword>
<proteinExistence type="predicted"/>
<feature type="signal peptide" evidence="2">
    <location>
        <begin position="1"/>
        <end position="20"/>
    </location>
</feature>
<dbReference type="EMBL" id="CP002455">
    <property type="protein sequence ID" value="ADX66954.1"/>
    <property type="molecule type" value="Genomic_DNA"/>
</dbReference>
<dbReference type="PROSITE" id="PS51257">
    <property type="entry name" value="PROKAR_LIPOPROTEIN"/>
    <property type="match status" value="1"/>
</dbReference>
<reference evidence="4" key="2">
    <citation type="journal article" date="2011" name="Stand. Genomic Sci.">
        <title>Complete genome sequence of Weeksella virosa type strain (9751T).</title>
        <authorList>
            <person name="Lang E."/>
            <person name="Teshima H."/>
            <person name="Lucas S."/>
            <person name="Lapidus A."/>
            <person name="Hammon N."/>
            <person name="Deshpande S."/>
            <person name="Nolan M."/>
            <person name="Cheng J."/>
            <person name="Pitluck S."/>
            <person name="Liolios K."/>
            <person name="Pagani I."/>
            <person name="Mikhailova N."/>
            <person name="Ivanova N."/>
            <person name="Mavromatis K."/>
            <person name="Pati A."/>
            <person name="Tapia R."/>
            <person name="Han C."/>
            <person name="Goodwin L."/>
            <person name="Chen A."/>
            <person name="Palaniappan K."/>
            <person name="Land M."/>
            <person name="Hauser L."/>
            <person name="Chang Y."/>
            <person name="Jeffries C."/>
            <person name="Brambilla E."/>
            <person name="Kopitz M."/>
            <person name="Rohde M."/>
            <person name="Goker M."/>
            <person name="Tindall B."/>
            <person name="Detter J."/>
            <person name="Woyke T."/>
            <person name="Bristow J."/>
            <person name="Eisen J."/>
            <person name="Markowitz V."/>
            <person name="Hugenholtz P."/>
            <person name="Klenk H."/>
            <person name="Kyrpides N."/>
        </authorList>
    </citation>
    <scope>NUCLEOTIDE SEQUENCE [LARGE SCALE GENOMIC DNA]</scope>
    <source>
        <strain evidence="4">ATCC 43766 / DSM 16922 / JCM 21250 / NBRC 16016 / NCTC 11634 / CL345/78</strain>
    </source>
</reference>
<keyword evidence="1" id="KW-0812">Transmembrane</keyword>
<name>F0NXP7_WEEVC</name>
<organism evidence="3 4">
    <name type="scientific">Weeksella virosa (strain ATCC 43766 / DSM 16922 / JCM 21250 / CCUG 30538 / CDC 9751 / IAM 14551 / NBRC 16016 / NCTC 11634 / CL345/78)</name>
    <dbReference type="NCBI Taxonomy" id="865938"/>
    <lineage>
        <taxon>Bacteria</taxon>
        <taxon>Pseudomonadati</taxon>
        <taxon>Bacteroidota</taxon>
        <taxon>Flavobacteriia</taxon>
        <taxon>Flavobacteriales</taxon>
        <taxon>Weeksellaceae</taxon>
        <taxon>Weeksella</taxon>
    </lineage>
</organism>
<keyword evidence="4" id="KW-1185">Reference proteome</keyword>
<dbReference type="STRING" id="865938.Weevi_0232"/>
<keyword evidence="1" id="KW-1133">Transmembrane helix</keyword>
<dbReference type="HOGENOM" id="CLU_1408241_0_0_10"/>
<feature type="chain" id="PRO_5003257805" description="Lipoprotein" evidence="2">
    <location>
        <begin position="21"/>
        <end position="193"/>
    </location>
</feature>
<evidence type="ECO:0000313" key="3">
    <source>
        <dbReference type="EMBL" id="ADX66954.1"/>
    </source>
</evidence>
<evidence type="ECO:0000313" key="4">
    <source>
        <dbReference type="Proteomes" id="UP000008641"/>
    </source>
</evidence>
<dbReference type="AlphaFoldDB" id="F0NXP7"/>
<gene>
    <name evidence="3" type="ordered locus">Weevi_0232</name>
</gene>
<reference evidence="3 4" key="1">
    <citation type="journal article" date="2011" name="Stand. Genomic Sci.">
        <title>Complete genome sequence of Weeksella virosa type strain (9751).</title>
        <authorList>
            <person name="Lang E."/>
            <person name="Teshima H."/>
            <person name="Lucas S."/>
            <person name="Lapidus A."/>
            <person name="Hammon N."/>
            <person name="Deshpande S."/>
            <person name="Nolan M."/>
            <person name="Cheng J.F."/>
            <person name="Pitluck S."/>
            <person name="Liolios K."/>
            <person name="Pagani I."/>
            <person name="Mikhailova N."/>
            <person name="Ivanova N."/>
            <person name="Mavromatis K."/>
            <person name="Pati A."/>
            <person name="Tapia R."/>
            <person name="Han C."/>
            <person name="Goodwin L."/>
            <person name="Chen A."/>
            <person name="Palaniappan K."/>
            <person name="Land M."/>
            <person name="Hauser L."/>
            <person name="Chang Y.J."/>
            <person name="Jeffries C.D."/>
            <person name="Brambilla E.M."/>
            <person name="Kopitz M."/>
            <person name="Rohde M."/>
            <person name="Goker M."/>
            <person name="Tindall B.J."/>
            <person name="Detter J.C."/>
            <person name="Woyke T."/>
            <person name="Bristow J."/>
            <person name="Eisen J.A."/>
            <person name="Markowitz V."/>
            <person name="Hugenholtz P."/>
            <person name="Klenk H.P."/>
            <person name="Kyrpides N.C."/>
        </authorList>
    </citation>
    <scope>NUCLEOTIDE SEQUENCE [LARGE SCALE GENOMIC DNA]</scope>
    <source>
        <strain evidence="4">ATCC 43766 / DSM 16922 / JCM 21250 / NBRC 16016 / NCTC 11634 / CL345/78</strain>
    </source>
</reference>
<accession>F0NXP7</accession>
<evidence type="ECO:0000256" key="2">
    <source>
        <dbReference type="SAM" id="SignalP"/>
    </source>
</evidence>
<sequence>MNRNIKNIIKTLFFIFGALAILSACKTKQIASELSHEKEVTNSEKVASETEEASIVRERYDFLKENRLLSSYMNLFDFSYDGKENDKASVVLEQTEKGLRMDIQGAMRANMKQESSKQEENHTKINYEKIDSIVDKKITENISQITEMIRHQNSRTKEVQVKGLQFGMFALLAILITIVVFSFAIYIYIKKLT</sequence>